<keyword evidence="3" id="KW-0479">Metal-binding</keyword>
<name>A0A8D8PK42_CULPI</name>
<keyword evidence="1 3" id="KW-0813">Transport</keyword>
<proteinExistence type="inferred from homology"/>
<sequence length="148" mass="16666">MVEWTDAERNAILALWAKIDVADIGPKALKRLLIVFPWTKRYFKSFGNLSTEVAINSNDKVSAHGKKVLSELDKAVKNMDNIKSVYSQLSVFHSEQLHVDPDNFRLLAECVTVEVGAKFSSAKFPPGFQAAWTKFLDVVVAALRKQYH</sequence>
<dbReference type="SUPFAM" id="SSF46458">
    <property type="entry name" value="Globin-like"/>
    <property type="match status" value="1"/>
</dbReference>
<dbReference type="PANTHER" id="PTHR11442">
    <property type="entry name" value="HEMOGLOBIN FAMILY MEMBER"/>
    <property type="match status" value="1"/>
</dbReference>
<dbReference type="GO" id="GO:0019825">
    <property type="term" value="F:oxygen binding"/>
    <property type="evidence" value="ECO:0007669"/>
    <property type="project" value="InterPro"/>
</dbReference>
<dbReference type="GO" id="GO:0042744">
    <property type="term" value="P:hydrogen peroxide catabolic process"/>
    <property type="evidence" value="ECO:0007669"/>
    <property type="project" value="TreeGrafter"/>
</dbReference>
<dbReference type="Gene3D" id="1.10.490.10">
    <property type="entry name" value="Globins"/>
    <property type="match status" value="1"/>
</dbReference>
<evidence type="ECO:0000256" key="3">
    <source>
        <dbReference type="RuleBase" id="RU000356"/>
    </source>
</evidence>
<dbReference type="InterPro" id="IPR009050">
    <property type="entry name" value="Globin-like_sf"/>
</dbReference>
<dbReference type="GO" id="GO:0031838">
    <property type="term" value="C:haptoglobin-hemoglobin complex"/>
    <property type="evidence" value="ECO:0007669"/>
    <property type="project" value="TreeGrafter"/>
</dbReference>
<dbReference type="Pfam" id="PF00042">
    <property type="entry name" value="Globin"/>
    <property type="match status" value="1"/>
</dbReference>
<dbReference type="AlphaFoldDB" id="A0A8D8PK42"/>
<dbReference type="PROSITE" id="PS01033">
    <property type="entry name" value="GLOBIN"/>
    <property type="match status" value="1"/>
</dbReference>
<dbReference type="InterPro" id="IPR000971">
    <property type="entry name" value="Globin"/>
</dbReference>
<dbReference type="GO" id="GO:0031720">
    <property type="term" value="F:haptoglobin binding"/>
    <property type="evidence" value="ECO:0007669"/>
    <property type="project" value="TreeGrafter"/>
</dbReference>
<feature type="domain" description="Globin" evidence="4">
    <location>
        <begin position="3"/>
        <end position="148"/>
    </location>
</feature>
<keyword evidence="3" id="KW-0408">Iron</keyword>
<dbReference type="PANTHER" id="PTHR11442:SF7">
    <property type="entry name" value="HEMOGLOBIN SUBUNIT EPSILON"/>
    <property type="match status" value="1"/>
</dbReference>
<dbReference type="GO" id="GO:0005833">
    <property type="term" value="C:hemoglobin complex"/>
    <property type="evidence" value="ECO:0007669"/>
    <property type="project" value="InterPro"/>
</dbReference>
<keyword evidence="3" id="KW-0349">Heme</keyword>
<evidence type="ECO:0000259" key="4">
    <source>
        <dbReference type="PROSITE" id="PS01033"/>
    </source>
</evidence>
<evidence type="ECO:0000256" key="1">
    <source>
        <dbReference type="ARBA" id="ARBA00022448"/>
    </source>
</evidence>
<dbReference type="GO" id="GO:0005344">
    <property type="term" value="F:oxygen carrier activity"/>
    <property type="evidence" value="ECO:0007669"/>
    <property type="project" value="UniProtKB-KW"/>
</dbReference>
<dbReference type="GO" id="GO:0020037">
    <property type="term" value="F:heme binding"/>
    <property type="evidence" value="ECO:0007669"/>
    <property type="project" value="InterPro"/>
</dbReference>
<evidence type="ECO:0000256" key="2">
    <source>
        <dbReference type="ARBA" id="ARBA00022621"/>
    </source>
</evidence>
<dbReference type="EMBL" id="HBUE01354408">
    <property type="protein sequence ID" value="CAG6604911.1"/>
    <property type="molecule type" value="Transcribed_RNA"/>
</dbReference>
<dbReference type="InterPro" id="IPR012292">
    <property type="entry name" value="Globin/Proto"/>
</dbReference>
<organism evidence="5">
    <name type="scientific">Culex pipiens</name>
    <name type="common">House mosquito</name>
    <dbReference type="NCBI Taxonomy" id="7175"/>
    <lineage>
        <taxon>Eukaryota</taxon>
        <taxon>Metazoa</taxon>
        <taxon>Ecdysozoa</taxon>
        <taxon>Arthropoda</taxon>
        <taxon>Hexapoda</taxon>
        <taxon>Insecta</taxon>
        <taxon>Pterygota</taxon>
        <taxon>Neoptera</taxon>
        <taxon>Endopterygota</taxon>
        <taxon>Diptera</taxon>
        <taxon>Nematocera</taxon>
        <taxon>Culicoidea</taxon>
        <taxon>Culicidae</taxon>
        <taxon>Culicinae</taxon>
        <taxon>Culicini</taxon>
        <taxon>Culex</taxon>
        <taxon>Culex</taxon>
    </lineage>
</organism>
<evidence type="ECO:0000313" key="5">
    <source>
        <dbReference type="EMBL" id="CAG6604911.1"/>
    </source>
</evidence>
<dbReference type="InterPro" id="IPR050056">
    <property type="entry name" value="Hemoglobin_oxygen_transport"/>
</dbReference>
<protein>
    <submittedName>
        <fullName evidence="5">Hemoglobin subunit beta</fullName>
    </submittedName>
</protein>
<dbReference type="CDD" id="cd08925">
    <property type="entry name" value="Hb-beta-like"/>
    <property type="match status" value="1"/>
</dbReference>
<dbReference type="PRINTS" id="PR00814">
    <property type="entry name" value="BETAHAEM"/>
</dbReference>
<dbReference type="GO" id="GO:0043177">
    <property type="term" value="F:organic acid binding"/>
    <property type="evidence" value="ECO:0007669"/>
    <property type="project" value="TreeGrafter"/>
</dbReference>
<reference evidence="5" key="1">
    <citation type="submission" date="2021-05" db="EMBL/GenBank/DDBJ databases">
        <authorList>
            <person name="Alioto T."/>
            <person name="Alioto T."/>
            <person name="Gomez Garrido J."/>
        </authorList>
    </citation>
    <scope>NUCLEOTIDE SEQUENCE</scope>
</reference>
<accession>A0A8D8PK42</accession>
<dbReference type="GO" id="GO:0072562">
    <property type="term" value="C:blood microparticle"/>
    <property type="evidence" value="ECO:0007669"/>
    <property type="project" value="TreeGrafter"/>
</dbReference>
<dbReference type="InterPro" id="IPR002337">
    <property type="entry name" value="Hemoglobin_b"/>
</dbReference>
<dbReference type="GO" id="GO:0004601">
    <property type="term" value="F:peroxidase activity"/>
    <property type="evidence" value="ECO:0007669"/>
    <property type="project" value="TreeGrafter"/>
</dbReference>
<keyword evidence="2 3" id="KW-0561">Oxygen transport</keyword>
<comment type="similarity">
    <text evidence="3">Belongs to the globin family.</text>
</comment>